<proteinExistence type="predicted"/>
<dbReference type="EMBL" id="JYDU01000042">
    <property type="protein sequence ID" value="KRX96525.1"/>
    <property type="molecule type" value="Genomic_DNA"/>
</dbReference>
<name>A0A0V0Y8E6_TRIPS</name>
<gene>
    <name evidence="1" type="ORF">T4E_9586</name>
</gene>
<comment type="caution">
    <text evidence="1">The sequence shown here is derived from an EMBL/GenBank/DDBJ whole genome shotgun (WGS) entry which is preliminary data.</text>
</comment>
<dbReference type="Proteomes" id="UP000054815">
    <property type="component" value="Unassembled WGS sequence"/>
</dbReference>
<dbReference type="AlphaFoldDB" id="A0A0V0Y8E6"/>
<evidence type="ECO:0000313" key="1">
    <source>
        <dbReference type="EMBL" id="KRX96525.1"/>
    </source>
</evidence>
<organism evidence="1 2">
    <name type="scientific">Trichinella pseudospiralis</name>
    <name type="common">Parasitic roundworm</name>
    <dbReference type="NCBI Taxonomy" id="6337"/>
    <lineage>
        <taxon>Eukaryota</taxon>
        <taxon>Metazoa</taxon>
        <taxon>Ecdysozoa</taxon>
        <taxon>Nematoda</taxon>
        <taxon>Enoplea</taxon>
        <taxon>Dorylaimia</taxon>
        <taxon>Trichinellida</taxon>
        <taxon>Trichinellidae</taxon>
        <taxon>Trichinella</taxon>
    </lineage>
</organism>
<accession>A0A0V0Y8E6</accession>
<reference evidence="1 2" key="1">
    <citation type="submission" date="2015-01" db="EMBL/GenBank/DDBJ databases">
        <title>Evolution of Trichinella species and genotypes.</title>
        <authorList>
            <person name="Korhonen P.K."/>
            <person name="Edoardo P."/>
            <person name="Giuseppe L.R."/>
            <person name="Gasser R.B."/>
        </authorList>
    </citation>
    <scope>NUCLEOTIDE SEQUENCE [LARGE SCALE GENOMIC DNA]</scope>
    <source>
        <strain evidence="1">ISS141</strain>
    </source>
</reference>
<evidence type="ECO:0000313" key="2">
    <source>
        <dbReference type="Proteomes" id="UP000054815"/>
    </source>
</evidence>
<protein>
    <submittedName>
        <fullName evidence="1">Uncharacterized protein</fullName>
    </submittedName>
</protein>
<sequence>MNLREIILDNGNYAFCAAAICRGCYVHIHVINLSTCCPGRLVCGHDIASKRTSLNVSDEKNDLGAVVAGTFVLEHFPTQIKWVSLGQCPEGWRRQHKAAAAAAAAAAACGGSGCGSGAGVGGDFVDCFGASALNFEKAPQLSKYPLVLAG</sequence>